<evidence type="ECO:0000259" key="1">
    <source>
        <dbReference type="Pfam" id="PF03544"/>
    </source>
</evidence>
<evidence type="ECO:0000313" key="2">
    <source>
        <dbReference type="EMBL" id="GLH69918.1"/>
    </source>
</evidence>
<proteinExistence type="predicted"/>
<sequence>MASWGMSWLTRLLRRSAPLPEPALDHSVAQRLAAAGKDPARVQAQPAEPLEIPARPLLPGFTGTVSLELTLDATGRVAEVRLEGGPPEAAAELTAWARAWRFSPARLEGQAHPCRMVFQVAWP</sequence>
<gene>
    <name evidence="2" type="ORF">GETHPA_14510</name>
</gene>
<dbReference type="Gene3D" id="3.30.1150.10">
    <property type="match status" value="1"/>
</dbReference>
<dbReference type="SUPFAM" id="SSF74653">
    <property type="entry name" value="TolA/TonB C-terminal domain"/>
    <property type="match status" value="1"/>
</dbReference>
<name>A0ABQ5Q5M1_9BACT</name>
<dbReference type="InterPro" id="IPR037682">
    <property type="entry name" value="TonB_C"/>
</dbReference>
<keyword evidence="3" id="KW-1185">Reference proteome</keyword>
<feature type="domain" description="TonB C-terminal" evidence="1">
    <location>
        <begin position="60"/>
        <end position="121"/>
    </location>
</feature>
<evidence type="ECO:0000313" key="3">
    <source>
        <dbReference type="Proteomes" id="UP001165089"/>
    </source>
</evidence>
<dbReference type="EMBL" id="BSDD01000002">
    <property type="protein sequence ID" value="GLH69918.1"/>
    <property type="molecule type" value="Genomic_DNA"/>
</dbReference>
<accession>A0ABQ5Q5M1</accession>
<organism evidence="2 3">
    <name type="scientific">Geothrix rubra</name>
    <dbReference type="NCBI Taxonomy" id="2927977"/>
    <lineage>
        <taxon>Bacteria</taxon>
        <taxon>Pseudomonadati</taxon>
        <taxon>Acidobacteriota</taxon>
        <taxon>Holophagae</taxon>
        <taxon>Holophagales</taxon>
        <taxon>Holophagaceae</taxon>
        <taxon>Geothrix</taxon>
    </lineage>
</organism>
<reference evidence="2 3" key="1">
    <citation type="journal article" date="2023" name="Antonie Van Leeuwenhoek">
        <title>Mesoterricola silvestris gen. nov., sp. nov., Mesoterricola sediminis sp. nov., Geothrix oryzae sp. nov., Geothrix edaphica sp. nov., Geothrix rubra sp. nov., and Geothrix limicola sp. nov., six novel members of Acidobacteriota isolated from soils.</title>
        <authorList>
            <person name="Itoh H."/>
            <person name="Sugisawa Y."/>
            <person name="Mise K."/>
            <person name="Xu Z."/>
            <person name="Kuniyasu M."/>
            <person name="Ushijima N."/>
            <person name="Kawano K."/>
            <person name="Kobayashi E."/>
            <person name="Shiratori Y."/>
            <person name="Masuda Y."/>
            <person name="Senoo K."/>
        </authorList>
    </citation>
    <scope>NUCLEOTIDE SEQUENCE [LARGE SCALE GENOMIC DNA]</scope>
    <source>
        <strain evidence="2 3">Red803</strain>
    </source>
</reference>
<dbReference type="Pfam" id="PF03544">
    <property type="entry name" value="TonB_C"/>
    <property type="match status" value="1"/>
</dbReference>
<comment type="caution">
    <text evidence="2">The sequence shown here is derived from an EMBL/GenBank/DDBJ whole genome shotgun (WGS) entry which is preliminary data.</text>
</comment>
<dbReference type="Proteomes" id="UP001165089">
    <property type="component" value="Unassembled WGS sequence"/>
</dbReference>
<protein>
    <recommendedName>
        <fullName evidence="1">TonB C-terminal domain-containing protein</fullName>
    </recommendedName>
</protein>